<accession>A0A5C6RR20</accession>
<keyword evidence="1" id="KW-0805">Transcription regulation</keyword>
<dbReference type="InterPro" id="IPR014710">
    <property type="entry name" value="RmlC-like_jellyroll"/>
</dbReference>
<gene>
    <name evidence="5" type="ORF">FRY97_07495</name>
</gene>
<dbReference type="InterPro" id="IPR009057">
    <property type="entry name" value="Homeodomain-like_sf"/>
</dbReference>
<comment type="caution">
    <text evidence="5">The sequence shown here is derived from an EMBL/GenBank/DDBJ whole genome shotgun (WGS) entry which is preliminary data.</text>
</comment>
<dbReference type="GO" id="GO:0043565">
    <property type="term" value="F:sequence-specific DNA binding"/>
    <property type="evidence" value="ECO:0007669"/>
    <property type="project" value="InterPro"/>
</dbReference>
<evidence type="ECO:0000256" key="1">
    <source>
        <dbReference type="ARBA" id="ARBA00023015"/>
    </source>
</evidence>
<keyword evidence="2" id="KW-0238">DNA-binding</keyword>
<dbReference type="GO" id="GO:0003700">
    <property type="term" value="F:DNA-binding transcription factor activity"/>
    <property type="evidence" value="ECO:0007669"/>
    <property type="project" value="InterPro"/>
</dbReference>
<dbReference type="Gene3D" id="2.60.120.10">
    <property type="entry name" value="Jelly Rolls"/>
    <property type="match status" value="1"/>
</dbReference>
<dbReference type="Gene3D" id="1.10.10.60">
    <property type="entry name" value="Homeodomain-like"/>
    <property type="match status" value="1"/>
</dbReference>
<sequence>MEPKSYNIEELRCNAFARAGKHFDLVRHEDFMAQTHGFAFPHRHNYYMLLLVTKGQGRQLIDFESYEVRPQRFFLMSPGMIHAWEEDQGLKGYVLFFTADFFTQRYNLNKLFDFPFFSSSYEQPYVDLCPDQHAPMVALFEQMLGVYEASRPGMLSMLRSYLNILLIRAQQAYPEKYAGQQEAAPRNLLQQFEQLVDRHYHEKRMVKDYAQLLHVTPNYLNAICREKTGQSAGQLIRYRVMLEAKRMLAHESKTVGEIGHDLNFKDTAYFCRFFKKYESATPEQFRKSLFDGRA</sequence>
<dbReference type="InterPro" id="IPR018060">
    <property type="entry name" value="HTH_AraC"/>
</dbReference>
<evidence type="ECO:0000256" key="2">
    <source>
        <dbReference type="ARBA" id="ARBA00023125"/>
    </source>
</evidence>
<name>A0A5C6RR20_9BACT</name>
<dbReference type="Pfam" id="PF12833">
    <property type="entry name" value="HTH_18"/>
    <property type="match status" value="1"/>
</dbReference>
<evidence type="ECO:0000313" key="5">
    <source>
        <dbReference type="EMBL" id="TXB64130.1"/>
    </source>
</evidence>
<dbReference type="PANTHER" id="PTHR43280">
    <property type="entry name" value="ARAC-FAMILY TRANSCRIPTIONAL REGULATOR"/>
    <property type="match status" value="1"/>
</dbReference>
<dbReference type="InterPro" id="IPR003313">
    <property type="entry name" value="AraC-bd"/>
</dbReference>
<proteinExistence type="predicted"/>
<protein>
    <submittedName>
        <fullName evidence="5">Helix-turn-helix domain-containing protein</fullName>
    </submittedName>
</protein>
<dbReference type="RefSeq" id="WP_147166829.1">
    <property type="nucleotide sequence ID" value="NZ_VOOR01000012.1"/>
</dbReference>
<dbReference type="Pfam" id="PF02311">
    <property type="entry name" value="AraC_binding"/>
    <property type="match status" value="1"/>
</dbReference>
<evidence type="ECO:0000256" key="3">
    <source>
        <dbReference type="ARBA" id="ARBA00023163"/>
    </source>
</evidence>
<dbReference type="AlphaFoldDB" id="A0A5C6RR20"/>
<evidence type="ECO:0000259" key="4">
    <source>
        <dbReference type="PROSITE" id="PS01124"/>
    </source>
</evidence>
<evidence type="ECO:0000313" key="6">
    <source>
        <dbReference type="Proteomes" id="UP000321580"/>
    </source>
</evidence>
<dbReference type="SUPFAM" id="SSF51215">
    <property type="entry name" value="Regulatory protein AraC"/>
    <property type="match status" value="1"/>
</dbReference>
<dbReference type="InterPro" id="IPR037923">
    <property type="entry name" value="HTH-like"/>
</dbReference>
<dbReference type="EMBL" id="VOOR01000012">
    <property type="protein sequence ID" value="TXB64130.1"/>
    <property type="molecule type" value="Genomic_DNA"/>
</dbReference>
<dbReference type="PROSITE" id="PS01124">
    <property type="entry name" value="HTH_ARAC_FAMILY_2"/>
    <property type="match status" value="1"/>
</dbReference>
<reference evidence="5 6" key="1">
    <citation type="submission" date="2019-08" db="EMBL/GenBank/DDBJ databases">
        <title>Genome of Phaeodactylibacter luteus.</title>
        <authorList>
            <person name="Bowman J.P."/>
        </authorList>
    </citation>
    <scope>NUCLEOTIDE SEQUENCE [LARGE SCALE GENOMIC DNA]</scope>
    <source>
        <strain evidence="5 6">KCTC 42180</strain>
    </source>
</reference>
<dbReference type="Proteomes" id="UP000321580">
    <property type="component" value="Unassembled WGS sequence"/>
</dbReference>
<dbReference type="SMART" id="SM00342">
    <property type="entry name" value="HTH_ARAC"/>
    <property type="match status" value="1"/>
</dbReference>
<feature type="domain" description="HTH araC/xylS-type" evidence="4">
    <location>
        <begin position="190"/>
        <end position="288"/>
    </location>
</feature>
<dbReference type="SUPFAM" id="SSF46689">
    <property type="entry name" value="Homeodomain-like"/>
    <property type="match status" value="1"/>
</dbReference>
<dbReference type="PANTHER" id="PTHR43280:SF32">
    <property type="entry name" value="TRANSCRIPTIONAL REGULATORY PROTEIN"/>
    <property type="match status" value="1"/>
</dbReference>
<keyword evidence="3" id="KW-0804">Transcription</keyword>
<keyword evidence="6" id="KW-1185">Reference proteome</keyword>
<dbReference type="OrthoDB" id="2585681at2"/>
<organism evidence="5 6">
    <name type="scientific">Phaeodactylibacter luteus</name>
    <dbReference type="NCBI Taxonomy" id="1564516"/>
    <lineage>
        <taxon>Bacteria</taxon>
        <taxon>Pseudomonadati</taxon>
        <taxon>Bacteroidota</taxon>
        <taxon>Saprospiria</taxon>
        <taxon>Saprospirales</taxon>
        <taxon>Haliscomenobacteraceae</taxon>
        <taxon>Phaeodactylibacter</taxon>
    </lineage>
</organism>